<reference evidence="2 3" key="1">
    <citation type="journal article" date="2022" name="Int. J. Syst. Evol. Microbiol.">
        <title>Noviherbaspirillum aridicola sp. nov., isolated from an arid soil in Pakistan.</title>
        <authorList>
            <person name="Khan I.U."/>
            <person name="Saqib M."/>
            <person name="Amin A."/>
            <person name="Hussain F."/>
            <person name="Li L."/>
            <person name="Liu Y.H."/>
            <person name="Fang B.Z."/>
            <person name="Ahmed I."/>
            <person name="Li W.J."/>
        </authorList>
    </citation>
    <scope>NUCLEOTIDE SEQUENCE [LARGE SCALE GENOMIC DNA]</scope>
    <source>
        <strain evidence="2 3">NCCP-691</strain>
    </source>
</reference>
<gene>
    <name evidence="2" type="ORF">NCCP691_17350</name>
</gene>
<feature type="compositionally biased region" description="Basic and acidic residues" evidence="1">
    <location>
        <begin position="52"/>
        <end position="67"/>
    </location>
</feature>
<comment type="caution">
    <text evidence="2">The sequence shown here is derived from an EMBL/GenBank/DDBJ whole genome shotgun (WGS) entry which is preliminary data.</text>
</comment>
<keyword evidence="3" id="KW-1185">Reference proteome</keyword>
<proteinExistence type="predicted"/>
<accession>A0ABQ4Q3F1</accession>
<dbReference type="EMBL" id="BPMK01000007">
    <property type="protein sequence ID" value="GIZ51721.1"/>
    <property type="molecule type" value="Genomic_DNA"/>
</dbReference>
<evidence type="ECO:0000313" key="2">
    <source>
        <dbReference type="EMBL" id="GIZ51721.1"/>
    </source>
</evidence>
<organism evidence="2 3">
    <name type="scientific">Noviherbaspirillum aridicola</name>
    <dbReference type="NCBI Taxonomy" id="2849687"/>
    <lineage>
        <taxon>Bacteria</taxon>
        <taxon>Pseudomonadati</taxon>
        <taxon>Pseudomonadota</taxon>
        <taxon>Betaproteobacteria</taxon>
        <taxon>Burkholderiales</taxon>
        <taxon>Oxalobacteraceae</taxon>
        <taxon>Noviherbaspirillum</taxon>
    </lineage>
</organism>
<sequence length="129" mass="13546">MAGSTLDPDLMPEPDRSLGSGHDSKSLGPSDVTDTGSDVQPGIKAVEEDDIGLDKGTTEDPDTRLIDVEGDSDATGTGERATAVRESVETAADINIDRIDEVNDDMPGGLDDMPRPGGRNGEQRQQGRP</sequence>
<evidence type="ECO:0000256" key="1">
    <source>
        <dbReference type="SAM" id="MobiDB-lite"/>
    </source>
</evidence>
<name>A0ABQ4Q3F1_9BURK</name>
<feature type="region of interest" description="Disordered" evidence="1">
    <location>
        <begin position="99"/>
        <end position="129"/>
    </location>
</feature>
<evidence type="ECO:0000313" key="3">
    <source>
        <dbReference type="Proteomes" id="UP000887222"/>
    </source>
</evidence>
<feature type="region of interest" description="Disordered" evidence="1">
    <location>
        <begin position="1"/>
        <end position="83"/>
    </location>
</feature>
<protein>
    <submittedName>
        <fullName evidence="2">Uncharacterized protein</fullName>
    </submittedName>
</protein>
<dbReference type="RefSeq" id="WP_220807892.1">
    <property type="nucleotide sequence ID" value="NZ_BPMK01000007.1"/>
</dbReference>
<dbReference type="Proteomes" id="UP000887222">
    <property type="component" value="Unassembled WGS sequence"/>
</dbReference>